<name>A0A067R1X7_ZOONE</name>
<dbReference type="Proteomes" id="UP000027135">
    <property type="component" value="Unassembled WGS sequence"/>
</dbReference>
<dbReference type="Gene3D" id="3.80.10.10">
    <property type="entry name" value="Ribonuclease Inhibitor"/>
    <property type="match status" value="1"/>
</dbReference>
<dbReference type="AlphaFoldDB" id="A0A067R1X7"/>
<proteinExistence type="predicted"/>
<gene>
    <name evidence="2" type="ORF">L798_09017</name>
</gene>
<sequence>MLPEHVWETDRSLLTLCVNKVVQDMEQHVDTVQVLPRSLKSKLLLVASKRGKLTVKGLHCLVHPDVKILNLSECNACDDFIHAIHKCTHLKKLYLNPGMKQRDISTAVLLDLFPSIPYLSGLYLRQCPTVTDEVMASIANSCPLLTELDIGGCSAVTDTSLKLLKKLQYLTSLNISHSQVSDIGISALVQGECRKSLTELQLQNSPRITEVAIEAIVLHCTNMKVLIFHGCPISAASRVALGTLFAKSQLKQLTWTIY</sequence>
<dbReference type="Pfam" id="PF25372">
    <property type="entry name" value="DUF7885"/>
    <property type="match status" value="1"/>
</dbReference>
<dbReference type="InParanoid" id="A0A067R1X7"/>
<reference evidence="2 3" key="1">
    <citation type="journal article" date="2014" name="Nat. Commun.">
        <title>Molecular traces of alternative social organization in a termite genome.</title>
        <authorList>
            <person name="Terrapon N."/>
            <person name="Li C."/>
            <person name="Robertson H.M."/>
            <person name="Ji L."/>
            <person name="Meng X."/>
            <person name="Booth W."/>
            <person name="Chen Z."/>
            <person name="Childers C.P."/>
            <person name="Glastad K.M."/>
            <person name="Gokhale K."/>
            <person name="Gowin J."/>
            <person name="Gronenberg W."/>
            <person name="Hermansen R.A."/>
            <person name="Hu H."/>
            <person name="Hunt B.G."/>
            <person name="Huylmans A.K."/>
            <person name="Khalil S.M."/>
            <person name="Mitchell R.D."/>
            <person name="Munoz-Torres M.C."/>
            <person name="Mustard J.A."/>
            <person name="Pan H."/>
            <person name="Reese J.T."/>
            <person name="Scharf M.E."/>
            <person name="Sun F."/>
            <person name="Vogel H."/>
            <person name="Xiao J."/>
            <person name="Yang W."/>
            <person name="Yang Z."/>
            <person name="Yang Z."/>
            <person name="Zhou J."/>
            <person name="Zhu J."/>
            <person name="Brent C.S."/>
            <person name="Elsik C.G."/>
            <person name="Goodisman M.A."/>
            <person name="Liberles D.A."/>
            <person name="Roe R.M."/>
            <person name="Vargo E.L."/>
            <person name="Vilcinskas A."/>
            <person name="Wang J."/>
            <person name="Bornberg-Bauer E."/>
            <person name="Korb J."/>
            <person name="Zhang G."/>
            <person name="Liebig J."/>
        </authorList>
    </citation>
    <scope>NUCLEOTIDE SEQUENCE [LARGE SCALE GENOMIC DNA]</scope>
    <source>
        <tissue evidence="2">Whole organism</tissue>
    </source>
</reference>
<dbReference type="SUPFAM" id="SSF52047">
    <property type="entry name" value="RNI-like"/>
    <property type="match status" value="1"/>
</dbReference>
<evidence type="ECO:0000313" key="3">
    <source>
        <dbReference type="Proteomes" id="UP000027135"/>
    </source>
</evidence>
<dbReference type="PANTHER" id="PTHR13318:SF95">
    <property type="entry name" value="F-BOX PROTEIN YLR352W"/>
    <property type="match status" value="1"/>
</dbReference>
<keyword evidence="3" id="KW-1185">Reference proteome</keyword>
<dbReference type="FunCoup" id="A0A067R1X7">
    <property type="interactions" value="4"/>
</dbReference>
<accession>A0A067R1X7</accession>
<dbReference type="STRING" id="136037.A0A067R1X7"/>
<organism evidence="2 3">
    <name type="scientific">Zootermopsis nevadensis</name>
    <name type="common">Dampwood termite</name>
    <dbReference type="NCBI Taxonomy" id="136037"/>
    <lineage>
        <taxon>Eukaryota</taxon>
        <taxon>Metazoa</taxon>
        <taxon>Ecdysozoa</taxon>
        <taxon>Arthropoda</taxon>
        <taxon>Hexapoda</taxon>
        <taxon>Insecta</taxon>
        <taxon>Pterygota</taxon>
        <taxon>Neoptera</taxon>
        <taxon>Polyneoptera</taxon>
        <taxon>Dictyoptera</taxon>
        <taxon>Blattodea</taxon>
        <taxon>Blattoidea</taxon>
        <taxon>Termitoidae</taxon>
        <taxon>Termopsidae</taxon>
        <taxon>Zootermopsis</taxon>
    </lineage>
</organism>
<evidence type="ECO:0000259" key="1">
    <source>
        <dbReference type="Pfam" id="PF25372"/>
    </source>
</evidence>
<dbReference type="InterPro" id="IPR032675">
    <property type="entry name" value="LRR_dom_sf"/>
</dbReference>
<dbReference type="InterPro" id="IPR057207">
    <property type="entry name" value="FBXL15_LRR"/>
</dbReference>
<dbReference type="SMART" id="SM00367">
    <property type="entry name" value="LRR_CC"/>
    <property type="match status" value="4"/>
</dbReference>
<dbReference type="EMBL" id="KK852761">
    <property type="protein sequence ID" value="KDR17008.1"/>
    <property type="molecule type" value="Genomic_DNA"/>
</dbReference>
<dbReference type="OMA" id="MSWDGAG"/>
<feature type="domain" description="F-box/LRR-repeat protein 15-like leucin rich repeat" evidence="1">
    <location>
        <begin position="80"/>
        <end position="216"/>
    </location>
</feature>
<dbReference type="InterPro" id="IPR006553">
    <property type="entry name" value="Leu-rich_rpt_Cys-con_subtyp"/>
</dbReference>
<protein>
    <submittedName>
        <fullName evidence="2">AMN1-like protein</fullName>
    </submittedName>
</protein>
<evidence type="ECO:0000313" key="2">
    <source>
        <dbReference type="EMBL" id="KDR17008.1"/>
    </source>
</evidence>
<dbReference type="PANTHER" id="PTHR13318">
    <property type="entry name" value="PARTNER OF PAIRED, ISOFORM B-RELATED"/>
    <property type="match status" value="1"/>
</dbReference>
<dbReference type="GO" id="GO:0019005">
    <property type="term" value="C:SCF ubiquitin ligase complex"/>
    <property type="evidence" value="ECO:0007669"/>
    <property type="project" value="TreeGrafter"/>
</dbReference>
<dbReference type="GO" id="GO:0031146">
    <property type="term" value="P:SCF-dependent proteasomal ubiquitin-dependent protein catabolic process"/>
    <property type="evidence" value="ECO:0007669"/>
    <property type="project" value="TreeGrafter"/>
</dbReference>
<dbReference type="eggNOG" id="KOG1947">
    <property type="taxonomic scope" value="Eukaryota"/>
</dbReference>